<dbReference type="GO" id="GO:0019281">
    <property type="term" value="P:L-methionine biosynthetic process from homoserine via O-succinyl-L-homoserine and cystathionine"/>
    <property type="evidence" value="ECO:0007669"/>
    <property type="project" value="InterPro"/>
</dbReference>
<dbReference type="FunFam" id="3.40.50.880:FF:000004">
    <property type="entry name" value="Homoserine O-succinyltransferase"/>
    <property type="match status" value="1"/>
</dbReference>
<evidence type="ECO:0000256" key="6">
    <source>
        <dbReference type="ARBA" id="ARBA00023315"/>
    </source>
</evidence>
<dbReference type="EMBL" id="FOJW01000002">
    <property type="protein sequence ID" value="SFA83496.1"/>
    <property type="molecule type" value="Genomic_DNA"/>
</dbReference>
<feature type="binding site" evidence="8">
    <location>
        <position position="249"/>
    </location>
    <ligand>
        <name>substrate</name>
    </ligand>
</feature>
<evidence type="ECO:0000256" key="9">
    <source>
        <dbReference type="PIRSR" id="PIRSR000450-1"/>
    </source>
</evidence>
<comment type="caution">
    <text evidence="8">Lacks conserved residue(s) required for the propagation of feature annotation.</text>
</comment>
<feature type="active site" description="Acyl-thioester intermediate" evidence="8 9">
    <location>
        <position position="142"/>
    </location>
</feature>
<dbReference type="Pfam" id="PF04204">
    <property type="entry name" value="HTS"/>
    <property type="match status" value="1"/>
</dbReference>
<dbReference type="OrthoDB" id="9772423at2"/>
<dbReference type="GO" id="GO:0008899">
    <property type="term" value="F:homoserine O-succinyltransferase activity"/>
    <property type="evidence" value="ECO:0007669"/>
    <property type="project" value="UniProtKB-UniRule"/>
</dbReference>
<organism evidence="10 11">
    <name type="scientific">Lentibacillus halodurans</name>
    <dbReference type="NCBI Taxonomy" id="237679"/>
    <lineage>
        <taxon>Bacteria</taxon>
        <taxon>Bacillati</taxon>
        <taxon>Bacillota</taxon>
        <taxon>Bacilli</taxon>
        <taxon>Bacillales</taxon>
        <taxon>Bacillaceae</taxon>
        <taxon>Lentibacillus</taxon>
    </lineage>
</organism>
<feature type="binding site" evidence="8">
    <location>
        <position position="192"/>
    </location>
    <ligand>
        <name>substrate</name>
    </ligand>
</feature>
<dbReference type="SUPFAM" id="SSF52317">
    <property type="entry name" value="Class I glutamine amidotransferase-like"/>
    <property type="match status" value="1"/>
</dbReference>
<dbReference type="NCBIfam" id="TIGR01001">
    <property type="entry name" value="metA"/>
    <property type="match status" value="1"/>
</dbReference>
<keyword evidence="5 8" id="KW-0486">Methionine biosynthesis</keyword>
<evidence type="ECO:0000256" key="5">
    <source>
        <dbReference type="ARBA" id="ARBA00023167"/>
    </source>
</evidence>
<keyword evidence="11" id="KW-1185">Reference proteome</keyword>
<keyword evidence="2 8" id="KW-0963">Cytoplasm</keyword>
<evidence type="ECO:0000256" key="8">
    <source>
        <dbReference type="HAMAP-Rule" id="MF_00295"/>
    </source>
</evidence>
<evidence type="ECO:0000256" key="3">
    <source>
        <dbReference type="ARBA" id="ARBA00022605"/>
    </source>
</evidence>
<comment type="catalytic activity">
    <reaction evidence="7 8">
        <text>L-homoserine + acetyl-CoA = O-acetyl-L-homoserine + CoA</text>
        <dbReference type="Rhea" id="RHEA:13701"/>
        <dbReference type="ChEBI" id="CHEBI:57287"/>
        <dbReference type="ChEBI" id="CHEBI:57288"/>
        <dbReference type="ChEBI" id="CHEBI:57476"/>
        <dbReference type="ChEBI" id="CHEBI:57716"/>
        <dbReference type="EC" id="2.3.1.31"/>
    </reaction>
</comment>
<feature type="active site" evidence="8">
    <location>
        <position position="237"/>
    </location>
</feature>
<comment type="function">
    <text evidence="8">Transfers an acetyl group from acetyl-CoA to L-homoserine, forming acetyl-L-homoserine.</text>
</comment>
<protein>
    <recommendedName>
        <fullName evidence="8">Homoserine O-acetyltransferase</fullName>
        <shortName evidence="8">HAT</shortName>
        <ecNumber evidence="8">2.3.1.31</ecNumber>
    </recommendedName>
    <alternativeName>
        <fullName evidence="8">Homoserine transacetylase</fullName>
        <shortName evidence="8">HTA</shortName>
    </alternativeName>
</protein>
<evidence type="ECO:0000256" key="7">
    <source>
        <dbReference type="ARBA" id="ARBA00049043"/>
    </source>
</evidence>
<dbReference type="Gene3D" id="3.40.50.880">
    <property type="match status" value="1"/>
</dbReference>
<dbReference type="InterPro" id="IPR033752">
    <property type="entry name" value="MetA_family"/>
</dbReference>
<dbReference type="STRING" id="237679.SAMN04488072_102201"/>
<evidence type="ECO:0000256" key="2">
    <source>
        <dbReference type="ARBA" id="ARBA00022490"/>
    </source>
</evidence>
<keyword evidence="4 8" id="KW-0808">Transferase</keyword>
<feature type="binding site" evidence="8">
    <location>
        <position position="163"/>
    </location>
    <ligand>
        <name>substrate</name>
    </ligand>
</feature>
<dbReference type="RefSeq" id="WP_090233778.1">
    <property type="nucleotide sequence ID" value="NZ_FOJW01000002.1"/>
</dbReference>
<dbReference type="PANTHER" id="PTHR20919:SF0">
    <property type="entry name" value="HOMOSERINE O-SUCCINYLTRANSFERASE"/>
    <property type="match status" value="1"/>
</dbReference>
<evidence type="ECO:0000256" key="4">
    <source>
        <dbReference type="ARBA" id="ARBA00022679"/>
    </source>
</evidence>
<sequence length="302" mass="35361">MPINIPKQLPASGVLKQEKIFVMDEDKARTQDIRPLNILILNLMPEKERTELQLLRLLGNTPLQVNITFLRTATHLPTHVSRHHLENFYKTFSEIQSRRFDGLIITGAPVEQMAFQDVTYWDELTDIMDWSETNVTSTLHICWGAQARLYHHYGIEKFEMHRKCFGIYEHQISDHTIKLVRGFDDIFHAPHSRYTNVSREAIEENPNLTLLSVSEQGAPFIIMSNDAKNIMITGHLEYDATTLAEEYERDHSKGLDTDIPENYFPGDDVHAQPPHKWRSHSHLLFSNWLNYYVYQETPFEWE</sequence>
<evidence type="ECO:0000313" key="11">
    <source>
        <dbReference type="Proteomes" id="UP000198642"/>
    </source>
</evidence>
<dbReference type="HAMAP" id="MF_00295">
    <property type="entry name" value="MetA_acyltransf"/>
    <property type="match status" value="1"/>
</dbReference>
<gene>
    <name evidence="8" type="primary">metAA</name>
    <name evidence="10" type="ORF">SAMN04488072_102201</name>
</gene>
<dbReference type="CDD" id="cd03131">
    <property type="entry name" value="GATase1_HTS"/>
    <property type="match status" value="1"/>
</dbReference>
<keyword evidence="3 8" id="KW-0028">Amino-acid biosynthesis</keyword>
<feature type="site" description="Important for substrate specificity" evidence="8">
    <location>
        <position position="192"/>
    </location>
</feature>
<dbReference type="EC" id="2.3.1.31" evidence="8"/>
<keyword evidence="6 8" id="KW-0012">Acyltransferase</keyword>
<dbReference type="InterPro" id="IPR029062">
    <property type="entry name" value="Class_I_gatase-like"/>
</dbReference>
<comment type="pathway">
    <text evidence="8">Amino-acid biosynthesis; L-methionine biosynthesis via de novo pathway; O-acetyl-L-homoserine from L-homoserine: step 1/1.</text>
</comment>
<proteinExistence type="inferred from homology"/>
<dbReference type="InterPro" id="IPR005697">
    <property type="entry name" value="HST_MetA"/>
</dbReference>
<dbReference type="GO" id="GO:0005737">
    <property type="term" value="C:cytoplasm"/>
    <property type="evidence" value="ECO:0007669"/>
    <property type="project" value="UniProtKB-SubCell"/>
</dbReference>
<dbReference type="GO" id="GO:0004414">
    <property type="term" value="F:homoserine O-acetyltransferase activity"/>
    <property type="evidence" value="ECO:0007669"/>
    <property type="project" value="UniProtKB-EC"/>
</dbReference>
<feature type="site" description="Important for acyl-CoA specificity" evidence="8">
    <location>
        <position position="111"/>
    </location>
</feature>
<evidence type="ECO:0000313" key="10">
    <source>
        <dbReference type="EMBL" id="SFA83496.1"/>
    </source>
</evidence>
<reference evidence="10 11" key="1">
    <citation type="submission" date="2016-10" db="EMBL/GenBank/DDBJ databases">
        <authorList>
            <person name="de Groot N.N."/>
        </authorList>
    </citation>
    <scope>NUCLEOTIDE SEQUENCE [LARGE SCALE GENOMIC DNA]</scope>
    <source>
        <strain evidence="10 11">CGMCC 1.3702</strain>
    </source>
</reference>
<accession>A0A1I0W6F4</accession>
<comment type="subcellular location">
    <subcellularLocation>
        <location evidence="1 8">Cytoplasm</location>
    </subcellularLocation>
</comment>
<dbReference type="Proteomes" id="UP000198642">
    <property type="component" value="Unassembled WGS sequence"/>
</dbReference>
<feature type="active site" description="Proton acceptor" evidence="8">
    <location>
        <position position="235"/>
    </location>
</feature>
<name>A0A1I0W6F4_9BACI</name>
<dbReference type="PANTHER" id="PTHR20919">
    <property type="entry name" value="HOMOSERINE O-SUCCINYLTRANSFERASE"/>
    <property type="match status" value="1"/>
</dbReference>
<dbReference type="UniPathway" id="UPA00051">
    <property type="reaction ID" value="UER00074"/>
</dbReference>
<comment type="similarity">
    <text evidence="8">Belongs to the MetA family.</text>
</comment>
<evidence type="ECO:0000256" key="1">
    <source>
        <dbReference type="ARBA" id="ARBA00004496"/>
    </source>
</evidence>
<dbReference type="AlphaFoldDB" id="A0A1I0W6F4"/>
<dbReference type="PIRSF" id="PIRSF000450">
    <property type="entry name" value="H_ser_succinyltr"/>
    <property type="match status" value="1"/>
</dbReference>